<keyword evidence="3" id="KW-1185">Reference proteome</keyword>
<proteinExistence type="predicted"/>
<dbReference type="SUPFAM" id="SSF82171">
    <property type="entry name" value="DPP6 N-terminal domain-like"/>
    <property type="match status" value="1"/>
</dbReference>
<dbReference type="SUPFAM" id="SSF81383">
    <property type="entry name" value="F-box domain"/>
    <property type="match status" value="1"/>
</dbReference>
<dbReference type="PANTHER" id="PTHR33165">
    <property type="entry name" value="F-BOX DOMAIN CONTAINING PROTEIN-LIKE-RELATED"/>
    <property type="match status" value="1"/>
</dbReference>
<dbReference type="AlphaFoldDB" id="A0A5J9U5B9"/>
<feature type="domain" description="KIB1-4 beta-propeller" evidence="1">
    <location>
        <begin position="187"/>
        <end position="292"/>
    </location>
</feature>
<evidence type="ECO:0000313" key="2">
    <source>
        <dbReference type="EMBL" id="TVU18859.1"/>
    </source>
</evidence>
<dbReference type="Gramene" id="TVU18859">
    <property type="protein sequence ID" value="TVU18859"/>
    <property type="gene ID" value="EJB05_34974"/>
</dbReference>
<evidence type="ECO:0000313" key="3">
    <source>
        <dbReference type="Proteomes" id="UP000324897"/>
    </source>
</evidence>
<name>A0A5J9U5B9_9POAL</name>
<dbReference type="EMBL" id="RWGY01000029">
    <property type="protein sequence ID" value="TVU18859.1"/>
    <property type="molecule type" value="Genomic_DNA"/>
</dbReference>
<evidence type="ECO:0000259" key="1">
    <source>
        <dbReference type="Pfam" id="PF03478"/>
    </source>
</evidence>
<gene>
    <name evidence="2" type="ORF">EJB05_34974</name>
</gene>
<feature type="non-terminal residue" evidence="2">
    <location>
        <position position="1"/>
    </location>
</feature>
<dbReference type="Pfam" id="PF03478">
    <property type="entry name" value="Beta-prop_KIB1-4"/>
    <property type="match status" value="1"/>
</dbReference>
<accession>A0A5J9U5B9</accession>
<dbReference type="OrthoDB" id="603826at2759"/>
<organism evidence="2 3">
    <name type="scientific">Eragrostis curvula</name>
    <name type="common">weeping love grass</name>
    <dbReference type="NCBI Taxonomy" id="38414"/>
    <lineage>
        <taxon>Eukaryota</taxon>
        <taxon>Viridiplantae</taxon>
        <taxon>Streptophyta</taxon>
        <taxon>Embryophyta</taxon>
        <taxon>Tracheophyta</taxon>
        <taxon>Spermatophyta</taxon>
        <taxon>Magnoliopsida</taxon>
        <taxon>Liliopsida</taxon>
        <taxon>Poales</taxon>
        <taxon>Poaceae</taxon>
        <taxon>PACMAD clade</taxon>
        <taxon>Chloridoideae</taxon>
        <taxon>Eragrostideae</taxon>
        <taxon>Eragrostidinae</taxon>
        <taxon>Eragrostis</taxon>
    </lineage>
</organism>
<dbReference type="PANTHER" id="PTHR33165:SF72">
    <property type="entry name" value="F-BOX DOMAIN-CONTAINING PROTEIN"/>
    <property type="match status" value="1"/>
</dbReference>
<reference evidence="2 3" key="1">
    <citation type="journal article" date="2019" name="Sci. Rep.">
        <title>A high-quality genome of Eragrostis curvula grass provides insights into Poaceae evolution and supports new strategies to enhance forage quality.</title>
        <authorList>
            <person name="Carballo J."/>
            <person name="Santos B.A.C.M."/>
            <person name="Zappacosta D."/>
            <person name="Garbus I."/>
            <person name="Selva J.P."/>
            <person name="Gallo C.A."/>
            <person name="Diaz A."/>
            <person name="Albertini E."/>
            <person name="Caccamo M."/>
            <person name="Echenique V."/>
        </authorList>
    </citation>
    <scope>NUCLEOTIDE SEQUENCE [LARGE SCALE GENOMIC DNA]</scope>
    <source>
        <strain evidence="3">cv. Victoria</strain>
        <tissue evidence="2">Leaf</tissue>
    </source>
</reference>
<dbReference type="InterPro" id="IPR036047">
    <property type="entry name" value="F-box-like_dom_sf"/>
</dbReference>
<dbReference type="InterPro" id="IPR005174">
    <property type="entry name" value="KIB1-4_b-propeller"/>
</dbReference>
<dbReference type="Proteomes" id="UP000324897">
    <property type="component" value="Chromosome 7"/>
</dbReference>
<comment type="caution">
    <text evidence="2">The sequence shown here is derived from an EMBL/GenBank/DDBJ whole genome shotgun (WGS) entry which is preliminary data.</text>
</comment>
<protein>
    <recommendedName>
        <fullName evidence="1">KIB1-4 beta-propeller domain-containing protein</fullName>
    </recommendedName>
</protein>
<sequence length="293" mass="32666">MAAVAGQKRRQADDSFPIPSARKRQAQVLDWASLPPDIAVTIADLLLAEDVVDYMSFRAVCSPWRTSTSSPRDPTLRDARLRPRRWVALCDGVRPADAGEIAFFNTRTGRRLRVRLPDLQCHSHRIVGFTDDGLVILFHKTTSALRVVHPFTGVSLDLPPLAPIFWAFVNDMYSIAWMNAALGTALSFEGKRFGVTIRSRTLVQVYPPSPTPSTRSQQCVVAQTIPVGFNNDLRVACYFHLVEVQGQALLVVRLPHNDDWRPYTFTLFAIDTSTGKLTQVESLGDCALFLGRD</sequence>